<evidence type="ECO:0000313" key="1">
    <source>
        <dbReference type="EMBL" id="GAA2672465.1"/>
    </source>
</evidence>
<name>A0ABN3SAP5_9ACTN</name>
<proteinExistence type="predicted"/>
<keyword evidence="2" id="KW-1185">Reference proteome</keyword>
<evidence type="ECO:0000313" key="2">
    <source>
        <dbReference type="Proteomes" id="UP001499989"/>
    </source>
</evidence>
<sequence length="58" mass="5528">MAMGQVCGIAGGGRTGLSAEAGALSAAGALWLGARFPATGRGDGRGCVVAERAVARAP</sequence>
<protein>
    <submittedName>
        <fullName evidence="1">Uncharacterized protein</fullName>
    </submittedName>
</protein>
<reference evidence="1 2" key="1">
    <citation type="journal article" date="2019" name="Int. J. Syst. Evol. Microbiol.">
        <title>The Global Catalogue of Microorganisms (GCM) 10K type strain sequencing project: providing services to taxonomists for standard genome sequencing and annotation.</title>
        <authorList>
            <consortium name="The Broad Institute Genomics Platform"/>
            <consortium name="The Broad Institute Genome Sequencing Center for Infectious Disease"/>
            <person name="Wu L."/>
            <person name="Ma J."/>
        </authorList>
    </citation>
    <scope>NUCLEOTIDE SEQUENCE [LARGE SCALE GENOMIC DNA]</scope>
    <source>
        <strain evidence="1 2">JCM 4531</strain>
    </source>
</reference>
<dbReference type="Proteomes" id="UP001499989">
    <property type="component" value="Unassembled WGS sequence"/>
</dbReference>
<dbReference type="EMBL" id="BAAASK010000002">
    <property type="protein sequence ID" value="GAA2672465.1"/>
    <property type="molecule type" value="Genomic_DNA"/>
</dbReference>
<comment type="caution">
    <text evidence="1">The sequence shown here is derived from an EMBL/GenBank/DDBJ whole genome shotgun (WGS) entry which is preliminary data.</text>
</comment>
<organism evidence="1 2">
    <name type="scientific">Streptomyces violaceolatus</name>
    <dbReference type="NCBI Taxonomy" id="67378"/>
    <lineage>
        <taxon>Bacteria</taxon>
        <taxon>Bacillati</taxon>
        <taxon>Actinomycetota</taxon>
        <taxon>Actinomycetes</taxon>
        <taxon>Kitasatosporales</taxon>
        <taxon>Streptomycetaceae</taxon>
        <taxon>Streptomyces</taxon>
        <taxon>Streptomyces violaceoruber group</taxon>
    </lineage>
</organism>
<gene>
    <name evidence="1" type="ORF">GCM10010310_12900</name>
</gene>
<accession>A0ABN3SAP5</accession>